<evidence type="ECO:0000313" key="9">
    <source>
        <dbReference type="Proteomes" id="UP000033048"/>
    </source>
</evidence>
<gene>
    <name evidence="8" type="ORF">MCMEM_2175</name>
</gene>
<dbReference type="PROSITE" id="PS50113">
    <property type="entry name" value="PAC"/>
    <property type="match status" value="3"/>
</dbReference>
<dbReference type="Pfam" id="PF08447">
    <property type="entry name" value="PAS_3"/>
    <property type="match status" value="3"/>
</dbReference>
<dbReference type="GO" id="GO:0004673">
    <property type="term" value="F:protein histidine kinase activity"/>
    <property type="evidence" value="ECO:0007669"/>
    <property type="project" value="UniProtKB-EC"/>
</dbReference>
<dbReference type="PANTHER" id="PTHR43304">
    <property type="entry name" value="PHYTOCHROME-LIKE PROTEIN CPH1"/>
    <property type="match status" value="1"/>
</dbReference>
<evidence type="ECO:0000313" key="8">
    <source>
        <dbReference type="EMBL" id="AKB86228.1"/>
    </source>
</evidence>
<evidence type="ECO:0000256" key="1">
    <source>
        <dbReference type="ARBA" id="ARBA00000085"/>
    </source>
</evidence>
<evidence type="ECO:0000256" key="2">
    <source>
        <dbReference type="ARBA" id="ARBA00012438"/>
    </source>
</evidence>
<dbReference type="AlphaFoldDB" id="A0A0E3STW4"/>
<evidence type="ECO:0000256" key="4">
    <source>
        <dbReference type="ARBA" id="ARBA00022679"/>
    </source>
</evidence>
<dbReference type="InterPro" id="IPR035965">
    <property type="entry name" value="PAS-like_dom_sf"/>
</dbReference>
<evidence type="ECO:0000256" key="5">
    <source>
        <dbReference type="ARBA" id="ARBA00022777"/>
    </source>
</evidence>
<dbReference type="NCBIfam" id="TIGR00229">
    <property type="entry name" value="sensory_box"/>
    <property type="match status" value="3"/>
</dbReference>
<keyword evidence="9" id="KW-1185">Reference proteome</keyword>
<dbReference type="InterPro" id="IPR000700">
    <property type="entry name" value="PAS-assoc_C"/>
</dbReference>
<feature type="domain" description="PAC" evidence="7">
    <location>
        <begin position="383"/>
        <end position="432"/>
    </location>
</feature>
<dbReference type="InterPro" id="IPR052162">
    <property type="entry name" value="Sensor_kinase/Photoreceptor"/>
</dbReference>
<dbReference type="HOGENOM" id="CLU_029241_0_0_2"/>
<feature type="domain" description="PAS" evidence="6">
    <location>
        <begin position="161"/>
        <end position="234"/>
    </location>
</feature>
<dbReference type="PANTHER" id="PTHR43304:SF1">
    <property type="entry name" value="PAC DOMAIN-CONTAINING PROTEIN"/>
    <property type="match status" value="1"/>
</dbReference>
<dbReference type="InterPro" id="IPR000014">
    <property type="entry name" value="PAS"/>
</dbReference>
<keyword evidence="5" id="KW-0418">Kinase</keyword>
<organism evidence="8 9">
    <name type="scientific">Methanococcoides methylutens MM1</name>
    <dbReference type="NCBI Taxonomy" id="1434104"/>
    <lineage>
        <taxon>Archaea</taxon>
        <taxon>Methanobacteriati</taxon>
        <taxon>Methanobacteriota</taxon>
        <taxon>Stenosarchaea group</taxon>
        <taxon>Methanomicrobia</taxon>
        <taxon>Methanosarcinales</taxon>
        <taxon>Methanosarcinaceae</taxon>
        <taxon>Methanococcoides</taxon>
    </lineage>
</organism>
<keyword evidence="4" id="KW-0808">Transferase</keyword>
<dbReference type="STRING" id="1434104.MCMEM_2175"/>
<dbReference type="PROSITE" id="PS50112">
    <property type="entry name" value="PAS"/>
    <property type="match status" value="3"/>
</dbReference>
<dbReference type="Proteomes" id="UP000033048">
    <property type="component" value="Chromosome"/>
</dbReference>
<dbReference type="SMART" id="SM00086">
    <property type="entry name" value="PAC"/>
    <property type="match status" value="3"/>
</dbReference>
<dbReference type="InterPro" id="IPR001610">
    <property type="entry name" value="PAC"/>
</dbReference>
<dbReference type="EC" id="2.7.13.3" evidence="2"/>
<dbReference type="InterPro" id="IPR013655">
    <property type="entry name" value="PAS_fold_3"/>
</dbReference>
<feature type="domain" description="PAC" evidence="7">
    <location>
        <begin position="105"/>
        <end position="157"/>
    </location>
</feature>
<dbReference type="OrthoDB" id="3369at2157"/>
<dbReference type="CDD" id="cd00130">
    <property type="entry name" value="PAS"/>
    <property type="match status" value="3"/>
</dbReference>
<proteinExistence type="predicted"/>
<dbReference type="GeneID" id="24894769"/>
<sequence>MESNISGKNVASGSESALGKVLDRKEVLERIIDNSPVIAFLWTAEDVPEEKWPVEYVSGNVSLLGYTVEEFVSGRLHYADIVHPDDLKMVEDTLRQRCIQGGDFFDQEYRIVLKSGDVRWVDERTYIQRDDAGNVTHYQGTIFDITEQKFNDIAFEESLKKQKALEDIINHSSTMVFLWRAEDFWPADYASENVSKLGYSAEDFMLGRIVYGDLVHPDDYERVRDTLGEKCDDGSDNYTQEYRVITKDGRVLWVNEKTFILRDKNGEPTHFQGIVQDITKQKESEIALKVSLEKQAELLERKQALETIVNHSPVVAFLWKAGSKDEKELWPVEFVSDNITQFGYTVDEFLSGDILYGNIVHPEDLPEVQMELSDICNEGGKVFVKEYRIRTKSGEERWVEEQTFVQRNDEGVVTDYQGVIQDITERREMVAD</sequence>
<evidence type="ECO:0000259" key="7">
    <source>
        <dbReference type="PROSITE" id="PS50113"/>
    </source>
</evidence>
<dbReference type="RefSeq" id="WP_082087348.1">
    <property type="nucleotide sequence ID" value="NZ_CP009518.1"/>
</dbReference>
<feature type="domain" description="PAS" evidence="6">
    <location>
        <begin position="62"/>
        <end position="102"/>
    </location>
</feature>
<feature type="domain" description="PAC" evidence="7">
    <location>
        <begin position="238"/>
        <end position="290"/>
    </location>
</feature>
<feature type="domain" description="PAS" evidence="6">
    <location>
        <begin position="342"/>
        <end position="379"/>
    </location>
</feature>
<name>A0A0E3STW4_METMT</name>
<accession>A0A0E3STW4</accession>
<dbReference type="Gene3D" id="3.30.450.20">
    <property type="entry name" value="PAS domain"/>
    <property type="match status" value="3"/>
</dbReference>
<protein>
    <recommendedName>
        <fullName evidence="2">histidine kinase</fullName>
        <ecNumber evidence="2">2.7.13.3</ecNumber>
    </recommendedName>
</protein>
<reference evidence="8 9" key="1">
    <citation type="submission" date="2014-07" db="EMBL/GenBank/DDBJ databases">
        <title>Methanogenic archaea and the global carbon cycle.</title>
        <authorList>
            <person name="Henriksen J.R."/>
            <person name="Luke J."/>
            <person name="Reinhart S."/>
            <person name="Benedict M.N."/>
            <person name="Youngblut N.D."/>
            <person name="Metcalf M.E."/>
            <person name="Whitaker R.J."/>
            <person name="Metcalf W.W."/>
        </authorList>
    </citation>
    <scope>NUCLEOTIDE SEQUENCE [LARGE SCALE GENOMIC DNA]</scope>
    <source>
        <strain evidence="8 9">MM1</strain>
    </source>
</reference>
<dbReference type="EMBL" id="CP009518">
    <property type="protein sequence ID" value="AKB86228.1"/>
    <property type="molecule type" value="Genomic_DNA"/>
</dbReference>
<dbReference type="SUPFAM" id="SSF55785">
    <property type="entry name" value="PYP-like sensor domain (PAS domain)"/>
    <property type="match status" value="3"/>
</dbReference>
<dbReference type="SMART" id="SM00091">
    <property type="entry name" value="PAS"/>
    <property type="match status" value="3"/>
</dbReference>
<evidence type="ECO:0000259" key="6">
    <source>
        <dbReference type="PROSITE" id="PS50112"/>
    </source>
</evidence>
<keyword evidence="3" id="KW-0597">Phosphoprotein</keyword>
<evidence type="ECO:0000256" key="3">
    <source>
        <dbReference type="ARBA" id="ARBA00022553"/>
    </source>
</evidence>
<comment type="catalytic activity">
    <reaction evidence="1">
        <text>ATP + protein L-histidine = ADP + protein N-phospho-L-histidine.</text>
        <dbReference type="EC" id="2.7.13.3"/>
    </reaction>
</comment>
<dbReference type="KEGG" id="mmet:MCMEM_2175"/>